<dbReference type="KEGG" id="alim:106530232"/>
<evidence type="ECO:0000256" key="2">
    <source>
        <dbReference type="ARBA" id="ARBA00022729"/>
    </source>
</evidence>
<comment type="subcellular location">
    <subcellularLocation>
        <location evidence="1">Cell projection</location>
        <location evidence="1">Stereocilium</location>
    </subcellularLocation>
</comment>
<feature type="signal peptide" evidence="4">
    <location>
        <begin position="1"/>
        <end position="19"/>
    </location>
</feature>
<evidence type="ECO:0000256" key="1">
    <source>
        <dbReference type="ARBA" id="ARBA00004645"/>
    </source>
</evidence>
<dbReference type="OrthoDB" id="408373at2759"/>
<feature type="chain" id="PRO_5014117319" evidence="4">
    <location>
        <begin position="20"/>
        <end position="467"/>
    </location>
</feature>
<dbReference type="SUPFAM" id="SSF49899">
    <property type="entry name" value="Concanavalin A-like lectins/glucanases"/>
    <property type="match status" value="1"/>
</dbReference>
<dbReference type="InterPro" id="IPR009039">
    <property type="entry name" value="EAR"/>
</dbReference>
<keyword evidence="3" id="KW-0677">Repeat</keyword>
<dbReference type="InterPro" id="IPR005492">
    <property type="entry name" value="EPTP"/>
</dbReference>
<proteinExistence type="predicted"/>
<evidence type="ECO:0000256" key="3">
    <source>
        <dbReference type="ARBA" id="ARBA00022737"/>
    </source>
</evidence>
<sequence length="467" mass="53040">MLACRPLLLAWILLSVVQSHTWRACTDLLPLDLLTVALPRPGQAPPTQVQMVQSRGSRGLRLTGAPPAALSFSASQIFTNCDGFPAEFSLVATVKVQKLRPKTSEFLFSVVKEVSGSLLLGLRISETRVHLQTRLPGPWSRLTFKDVPLDNNMWHTLVLSVSGQYAALTVDCGLPLELKQVRSFPSTLSTRGSRFFIGSGGRWRGRFSGLLRQLVLLPGSDASPRLCPTSEPGLAELSVPQVLKSTPLQLDQQRPVYPYEAEARVTAGDRPRCSEPELGQLWLDSLRKGLSICDGLMWRTLLQKKDRLDYLEDYQDLYTLSETFDVEIFSIPSEGLFMAAANRDSGPGSAIYRWTNRSFQLYQNISTQQARAWKHFTIKNKNFLVVADIRRAEPELSVIYRWNQRLRRFLRYQTLETHAAQDWEAFQIQNHSFLVVANHRRARDFSHNIHSVIYRWNPETKGCPLWF</sequence>
<dbReference type="PANTHER" id="PTHR15261:SF5">
    <property type="entry name" value="THROMBOSPONDIN-TYPE LAMININ G DOMAIN AND EAR REPEAT-CONTAINING PROTEIN"/>
    <property type="match status" value="1"/>
</dbReference>
<dbReference type="RefSeq" id="XP_013881268.1">
    <property type="nucleotide sequence ID" value="XM_014025814.1"/>
</dbReference>
<accession>A0A2I4CMQ6</accession>
<organism evidence="7 8">
    <name type="scientific">Austrofundulus limnaeus</name>
    <name type="common">Annual killifish</name>
    <dbReference type="NCBI Taxonomy" id="52670"/>
    <lineage>
        <taxon>Eukaryota</taxon>
        <taxon>Metazoa</taxon>
        <taxon>Chordata</taxon>
        <taxon>Craniata</taxon>
        <taxon>Vertebrata</taxon>
        <taxon>Euteleostomi</taxon>
        <taxon>Actinopterygii</taxon>
        <taxon>Neopterygii</taxon>
        <taxon>Teleostei</taxon>
        <taxon>Neoteleostei</taxon>
        <taxon>Acanthomorphata</taxon>
        <taxon>Ovalentaria</taxon>
        <taxon>Atherinomorphae</taxon>
        <taxon>Cyprinodontiformes</taxon>
        <taxon>Rivulidae</taxon>
        <taxon>Austrofundulus</taxon>
    </lineage>
</organism>
<dbReference type="GO" id="GO:0032420">
    <property type="term" value="C:stereocilium"/>
    <property type="evidence" value="ECO:0007669"/>
    <property type="project" value="UniProtKB-SubCell"/>
</dbReference>
<dbReference type="PROSITE" id="PS50912">
    <property type="entry name" value="EAR"/>
    <property type="match status" value="3"/>
</dbReference>
<dbReference type="InterPro" id="IPR001791">
    <property type="entry name" value="Laminin_G"/>
</dbReference>
<dbReference type="InterPro" id="IPR048287">
    <property type="entry name" value="TSPN-like_N"/>
</dbReference>
<dbReference type="SMART" id="SM00282">
    <property type="entry name" value="LamG"/>
    <property type="match status" value="1"/>
</dbReference>
<evidence type="ECO:0000313" key="7">
    <source>
        <dbReference type="Proteomes" id="UP000192220"/>
    </source>
</evidence>
<evidence type="ECO:0000259" key="5">
    <source>
        <dbReference type="SMART" id="SM00210"/>
    </source>
</evidence>
<dbReference type="Proteomes" id="UP000192220">
    <property type="component" value="Unplaced"/>
</dbReference>
<protein>
    <submittedName>
        <fullName evidence="8">Thrombospondin-type laminin G domain and EAR repeat-containing protein</fullName>
    </submittedName>
</protein>
<dbReference type="Pfam" id="PF03736">
    <property type="entry name" value="EPTP"/>
    <property type="match status" value="2"/>
</dbReference>
<evidence type="ECO:0000256" key="4">
    <source>
        <dbReference type="SAM" id="SignalP"/>
    </source>
</evidence>
<gene>
    <name evidence="8" type="primary">LOC106530232</name>
</gene>
<dbReference type="STRING" id="52670.A0A2I4CMQ6"/>
<dbReference type="SMART" id="SM00210">
    <property type="entry name" value="TSPN"/>
    <property type="match status" value="1"/>
</dbReference>
<dbReference type="AlphaFoldDB" id="A0A2I4CMQ6"/>
<evidence type="ECO:0000313" key="8">
    <source>
        <dbReference type="RefSeq" id="XP_013881268.1"/>
    </source>
</evidence>
<dbReference type="GeneID" id="106530232"/>
<keyword evidence="2 4" id="KW-0732">Signal</keyword>
<name>A0A2I4CMQ6_AUSLI</name>
<dbReference type="Gene3D" id="2.60.120.200">
    <property type="match status" value="1"/>
</dbReference>
<reference evidence="8" key="1">
    <citation type="submission" date="2025-08" db="UniProtKB">
        <authorList>
            <consortium name="RefSeq"/>
        </authorList>
    </citation>
    <scope>IDENTIFICATION</scope>
    <source>
        <strain evidence="8">Quisiro</strain>
        <tissue evidence="8">Liver</tissue>
    </source>
</reference>
<dbReference type="PANTHER" id="PTHR15261">
    <property type="entry name" value="THROMBOSPONDIN-TYPE LAMININ G DOMAIN AND EAR REPEAT-CONTAINING"/>
    <property type="match status" value="1"/>
</dbReference>
<feature type="domain" description="Thrombospondin-like N-terminal" evidence="5">
    <location>
        <begin position="48"/>
        <end position="220"/>
    </location>
</feature>
<dbReference type="GO" id="GO:0007165">
    <property type="term" value="P:signal transduction"/>
    <property type="evidence" value="ECO:0007669"/>
    <property type="project" value="TreeGrafter"/>
</dbReference>
<evidence type="ECO:0000259" key="6">
    <source>
        <dbReference type="SMART" id="SM00282"/>
    </source>
</evidence>
<keyword evidence="7" id="KW-1185">Reference proteome</keyword>
<dbReference type="InterPro" id="IPR013320">
    <property type="entry name" value="ConA-like_dom_sf"/>
</dbReference>
<dbReference type="InParanoid" id="A0A2I4CMQ6"/>
<feature type="domain" description="Laminin G" evidence="6">
    <location>
        <begin position="86"/>
        <end position="219"/>
    </location>
</feature>